<evidence type="ECO:0000313" key="1">
    <source>
        <dbReference type="EMBL" id="GAL04098.1"/>
    </source>
</evidence>
<gene>
    <name evidence="1" type="ORF">JCM19237_2249</name>
</gene>
<name>A0A090QPC7_9GAMM</name>
<reference evidence="1 2" key="1">
    <citation type="journal article" date="2014" name="Genome Announc.">
        <title>Draft Genome Sequences of Two Vibrionaceae Species, Vibrio ponticus C121 and Photobacterium aphoticum C119, Isolated as Coral Reef Microbiota.</title>
        <authorList>
            <person name="Al-saari N."/>
            <person name="Meirelles P.M."/>
            <person name="Mino S."/>
            <person name="Suda W."/>
            <person name="Oshima K."/>
            <person name="Hattori M."/>
            <person name="Ohkuma M."/>
            <person name="Thompson F.L."/>
            <person name="Gomez-Gil B."/>
            <person name="Sawabe T."/>
            <person name="Sawabe T."/>
        </authorList>
    </citation>
    <scope>NUCLEOTIDE SEQUENCE [LARGE SCALE GENOMIC DNA]</scope>
    <source>
        <strain evidence="1 2">JCM 19237</strain>
    </source>
</reference>
<evidence type="ECO:0000313" key="2">
    <source>
        <dbReference type="Proteomes" id="UP000029227"/>
    </source>
</evidence>
<protein>
    <submittedName>
        <fullName evidence="1">Uncharacterized protein</fullName>
    </submittedName>
</protein>
<accession>A0A090QPC7</accession>
<dbReference type="EMBL" id="BBMN01000003">
    <property type="protein sequence ID" value="GAL04098.1"/>
    <property type="molecule type" value="Genomic_DNA"/>
</dbReference>
<organism evidence="1 2">
    <name type="scientific">Photobacterium aphoticum</name>
    <dbReference type="NCBI Taxonomy" id="754436"/>
    <lineage>
        <taxon>Bacteria</taxon>
        <taxon>Pseudomonadati</taxon>
        <taxon>Pseudomonadota</taxon>
        <taxon>Gammaproteobacteria</taxon>
        <taxon>Vibrionales</taxon>
        <taxon>Vibrionaceae</taxon>
        <taxon>Photobacterium</taxon>
    </lineage>
</organism>
<sequence>MSVNAQLRWLHEREPFFRLQSGQHGKPLITWLDTEYSQTLAVFRDDLQTRQAVGASMWLKGFSAHLLTGLAALRLKFQRVLHFDAHAVFLTLSATGKVKLVSIDDNAPFYCLATDPLASSPLARVVESEAALDQQFSRMLVELGEVMAPYLKTEKVNRTLFWGHWDMRWVSCFRN</sequence>
<dbReference type="Proteomes" id="UP000029227">
    <property type="component" value="Unassembled WGS sequence"/>
</dbReference>
<comment type="caution">
    <text evidence="1">The sequence shown here is derived from an EMBL/GenBank/DDBJ whole genome shotgun (WGS) entry which is preliminary data.</text>
</comment>
<dbReference type="AlphaFoldDB" id="A0A090QPC7"/>
<dbReference type="eggNOG" id="ENOG5031PKE">
    <property type="taxonomic scope" value="Bacteria"/>
</dbReference>
<dbReference type="STRING" id="754436.JCM19237_2249"/>
<proteinExistence type="predicted"/>